<dbReference type="SUPFAM" id="SSF118215">
    <property type="entry name" value="Proton glutamate symport protein"/>
    <property type="match status" value="1"/>
</dbReference>
<dbReference type="GO" id="GO:0005295">
    <property type="term" value="F:neutral L-amino acid:sodium symporter activity"/>
    <property type="evidence" value="ECO:0007669"/>
    <property type="project" value="TreeGrafter"/>
</dbReference>
<keyword evidence="5 6" id="KW-0472">Membrane</keyword>
<protein>
    <submittedName>
        <fullName evidence="7">Dicarboxylate/amino acid:cation symporter</fullName>
    </submittedName>
</protein>
<feature type="transmembrane region" description="Helical" evidence="6">
    <location>
        <begin position="47"/>
        <end position="67"/>
    </location>
</feature>
<proteinExistence type="predicted"/>
<dbReference type="GO" id="GO:0032329">
    <property type="term" value="P:serine transport"/>
    <property type="evidence" value="ECO:0007669"/>
    <property type="project" value="TreeGrafter"/>
</dbReference>
<feature type="transmembrane region" description="Helical" evidence="6">
    <location>
        <begin position="79"/>
        <end position="108"/>
    </location>
</feature>
<comment type="subcellular location">
    <subcellularLocation>
        <location evidence="1">Membrane</location>
        <topology evidence="1">Multi-pass membrane protein</topology>
    </subcellularLocation>
</comment>
<name>A0A928DP62_9BACT</name>
<evidence type="ECO:0000313" key="8">
    <source>
        <dbReference type="Proteomes" id="UP000725649"/>
    </source>
</evidence>
<evidence type="ECO:0000256" key="4">
    <source>
        <dbReference type="ARBA" id="ARBA00022989"/>
    </source>
</evidence>
<dbReference type="AlphaFoldDB" id="A0A928DP62"/>
<evidence type="ECO:0000256" key="6">
    <source>
        <dbReference type="SAM" id="Phobius"/>
    </source>
</evidence>
<evidence type="ECO:0000313" key="7">
    <source>
        <dbReference type="EMBL" id="MBE6421418.1"/>
    </source>
</evidence>
<dbReference type="Gene3D" id="1.10.3860.10">
    <property type="entry name" value="Sodium:dicarboxylate symporter"/>
    <property type="match status" value="1"/>
</dbReference>
<feature type="transmembrane region" description="Helical" evidence="6">
    <location>
        <begin position="12"/>
        <end position="35"/>
    </location>
</feature>
<feature type="transmembrane region" description="Helical" evidence="6">
    <location>
        <begin position="128"/>
        <end position="154"/>
    </location>
</feature>
<evidence type="ECO:0000256" key="3">
    <source>
        <dbReference type="ARBA" id="ARBA00022692"/>
    </source>
</evidence>
<dbReference type="GO" id="GO:0005886">
    <property type="term" value="C:plasma membrane"/>
    <property type="evidence" value="ECO:0007669"/>
    <property type="project" value="TreeGrafter"/>
</dbReference>
<dbReference type="PANTHER" id="PTHR42865:SF8">
    <property type="entry name" value="SERINE_THREONINE TRANSPORTER SSTT"/>
    <property type="match status" value="1"/>
</dbReference>
<dbReference type="InterPro" id="IPR036458">
    <property type="entry name" value="Na:dicarbo_symporter_sf"/>
</dbReference>
<keyword evidence="2" id="KW-0813">Transport</keyword>
<reference evidence="7" key="1">
    <citation type="submission" date="2019-04" db="EMBL/GenBank/DDBJ databases">
        <title>Evolution of Biomass-Degrading Anaerobic Consortia Revealed by Metagenomics.</title>
        <authorList>
            <person name="Peng X."/>
        </authorList>
    </citation>
    <scope>NUCLEOTIDE SEQUENCE</scope>
    <source>
        <strain evidence="7">SIG66</strain>
    </source>
</reference>
<evidence type="ECO:0000256" key="1">
    <source>
        <dbReference type="ARBA" id="ARBA00004141"/>
    </source>
</evidence>
<keyword evidence="3 6" id="KW-0812">Transmembrane</keyword>
<evidence type="ECO:0000256" key="5">
    <source>
        <dbReference type="ARBA" id="ARBA00023136"/>
    </source>
</evidence>
<feature type="transmembrane region" description="Helical" evidence="6">
    <location>
        <begin position="201"/>
        <end position="234"/>
    </location>
</feature>
<dbReference type="PANTHER" id="PTHR42865">
    <property type="entry name" value="PROTON/GLUTAMATE-ASPARTATE SYMPORTER"/>
    <property type="match status" value="1"/>
</dbReference>
<dbReference type="Pfam" id="PF00375">
    <property type="entry name" value="SDF"/>
    <property type="match status" value="1"/>
</dbReference>
<comment type="caution">
    <text evidence="7">The sequence shown here is derived from an EMBL/GenBank/DDBJ whole genome shotgun (WGS) entry which is preliminary data.</text>
</comment>
<sequence>MKIRKRKLHLKLKWGLLPGVICAIISGIVCGLFFPDGLTRAVLTFNGLFGNFLGFMIPLLIVGLVAPGIAELGRSAGKLLFITAALAYAFTLVSGFFSFTVADLALPYLLDPSSLKTQFASAAELKPYFTIAMPPLMDVMSALVFAFALGLGMASIQGERLKGIMVDFRDIVDKVILRVIIPLLPYYIFGIFLNMTVSGQAVAVLGVFAKIIVLIFLITAVMLVLQFTLAGIVAGKNPFSMLKVMLVSYMTALGTQSSAATIPVTLKQTVKIGVREEVAGFVVPLCATIHLSGSTMKIVACALAILFMTGASVSVWQFAGFICMLGITMVAAPGVPGGAIMAALGVLQSMLGFGEAELGLMIALYIAMDSFGTACNVTGDGAIATIVNKIYSRKNPPGDTPQAPKAA</sequence>
<accession>A0A928DP62</accession>
<dbReference type="EMBL" id="SUVG01000005">
    <property type="protein sequence ID" value="MBE6421418.1"/>
    <property type="molecule type" value="Genomic_DNA"/>
</dbReference>
<evidence type="ECO:0000256" key="2">
    <source>
        <dbReference type="ARBA" id="ARBA00022448"/>
    </source>
</evidence>
<keyword evidence="4 6" id="KW-1133">Transmembrane helix</keyword>
<dbReference type="Proteomes" id="UP000725649">
    <property type="component" value="Unassembled WGS sequence"/>
</dbReference>
<feature type="transmembrane region" description="Helical" evidence="6">
    <location>
        <begin position="175"/>
        <end position="195"/>
    </location>
</feature>
<gene>
    <name evidence="7" type="ORF">E7027_04735</name>
</gene>
<organism evidence="7 8">
    <name type="scientific">Candidatus Avelusimicrobium gallicola</name>
    <dbReference type="NCBI Taxonomy" id="2562704"/>
    <lineage>
        <taxon>Bacteria</taxon>
        <taxon>Pseudomonadati</taxon>
        <taxon>Elusimicrobiota</taxon>
        <taxon>Elusimicrobia</taxon>
        <taxon>Elusimicrobiales</taxon>
        <taxon>Elusimicrobiaceae</taxon>
        <taxon>Candidatus Avelusimicrobium</taxon>
    </lineage>
</organism>
<dbReference type="InterPro" id="IPR001991">
    <property type="entry name" value="Na-dicarboxylate_symporter"/>
</dbReference>
<dbReference type="PRINTS" id="PR00173">
    <property type="entry name" value="EDTRNSPORT"/>
</dbReference>